<accession>A0AAU9N5V5</accession>
<organism evidence="1 2">
    <name type="scientific">Lactuca virosa</name>
    <dbReference type="NCBI Taxonomy" id="75947"/>
    <lineage>
        <taxon>Eukaryota</taxon>
        <taxon>Viridiplantae</taxon>
        <taxon>Streptophyta</taxon>
        <taxon>Embryophyta</taxon>
        <taxon>Tracheophyta</taxon>
        <taxon>Spermatophyta</taxon>
        <taxon>Magnoliopsida</taxon>
        <taxon>eudicotyledons</taxon>
        <taxon>Gunneridae</taxon>
        <taxon>Pentapetalae</taxon>
        <taxon>asterids</taxon>
        <taxon>campanulids</taxon>
        <taxon>Asterales</taxon>
        <taxon>Asteraceae</taxon>
        <taxon>Cichorioideae</taxon>
        <taxon>Cichorieae</taxon>
        <taxon>Lactucinae</taxon>
        <taxon>Lactuca</taxon>
    </lineage>
</organism>
<dbReference type="AlphaFoldDB" id="A0AAU9N5V5"/>
<evidence type="ECO:0000313" key="2">
    <source>
        <dbReference type="Proteomes" id="UP001157418"/>
    </source>
</evidence>
<protein>
    <submittedName>
        <fullName evidence="1">Uncharacterized protein</fullName>
    </submittedName>
</protein>
<keyword evidence="2" id="KW-1185">Reference proteome</keyword>
<dbReference type="Proteomes" id="UP001157418">
    <property type="component" value="Unassembled WGS sequence"/>
</dbReference>
<dbReference type="EMBL" id="CAKMRJ010002223">
    <property type="protein sequence ID" value="CAH1428308.1"/>
    <property type="molecule type" value="Genomic_DNA"/>
</dbReference>
<gene>
    <name evidence="1" type="ORF">LVIROSA_LOCUS15249</name>
</gene>
<name>A0AAU9N5V5_9ASTR</name>
<sequence>MKMISTFTMLPTKVMLSMPNLYMYLDPYYHRRRQFNCIYFASKLLTTEFLHEFWLYCGEQEDEFSSFSACIERVLKHCRTRMPLVYVSDVVEKSVEVIATEKLAKDLESSSPFAIMDQAICWANWQKLYLYICRFLTWVVSGMDYTWLFIIRKIVI</sequence>
<comment type="caution">
    <text evidence="1">The sequence shown here is derived from an EMBL/GenBank/DDBJ whole genome shotgun (WGS) entry which is preliminary data.</text>
</comment>
<reference evidence="1 2" key="1">
    <citation type="submission" date="2022-01" db="EMBL/GenBank/DDBJ databases">
        <authorList>
            <person name="Xiong W."/>
            <person name="Schranz E."/>
        </authorList>
    </citation>
    <scope>NUCLEOTIDE SEQUENCE [LARGE SCALE GENOMIC DNA]</scope>
</reference>
<proteinExistence type="predicted"/>
<evidence type="ECO:0000313" key="1">
    <source>
        <dbReference type="EMBL" id="CAH1428308.1"/>
    </source>
</evidence>